<feature type="chain" id="PRO_5032277439" description="Putative carbohydrate metabolism domain-containing protein" evidence="1">
    <location>
        <begin position="21"/>
        <end position="376"/>
    </location>
</feature>
<evidence type="ECO:0000259" key="2">
    <source>
        <dbReference type="Pfam" id="PF13201"/>
    </source>
</evidence>
<sequence length="376" mass="41157">MKIKTLTTCFLFALALSSCIRDEALNSEAAIDACVGSDVQMANINADSKVVNVYVHKGADLAKQQLTFTIPFGASLKPSESKAGDTATTYDFSASDHSRNFTVTSEDGNWTATYKVNVVLTEMPLTYHFEDLLESNNTPYEIFYEFDQGSSQEISKLVQWSSGNPGFKLTGMANNKNDYPTVQAAAGKVGKCVKLETRDTGSFGAMVKMYIAAGNLFIGSFEVTDALTDPRKATRFGFQFYKKPTTLKGYYKYKAGDVFTAEGKPQSGIKDKCDIYAVMYEASDNSFMLNGDDVFTSSKVVSLARMAKEDVVESNEWTEFNLPFEAKNGLTIDPQKLNAGKYKLAIVLSSSLDGANFKGAVGSTLYVDEIEIVCED</sequence>
<keyword evidence="1" id="KW-0732">Signal</keyword>
<protein>
    <recommendedName>
        <fullName evidence="2">Putative carbohydrate metabolism domain-containing protein</fullName>
    </recommendedName>
</protein>
<dbReference type="Pfam" id="PF13201">
    <property type="entry name" value="PCMD"/>
    <property type="match status" value="1"/>
</dbReference>
<evidence type="ECO:0000313" key="4">
    <source>
        <dbReference type="Proteomes" id="UP000560658"/>
    </source>
</evidence>
<dbReference type="Proteomes" id="UP000560658">
    <property type="component" value="Unassembled WGS sequence"/>
</dbReference>
<dbReference type="AlphaFoldDB" id="A0A840CSX9"/>
<reference evidence="3" key="1">
    <citation type="submission" date="2020-08" db="EMBL/GenBank/DDBJ databases">
        <title>Genomic Encyclopedia of Type Strains, Phase IV (KMG-IV): sequencing the most valuable type-strain genomes for metagenomic binning, comparative biology and taxonomic classification.</title>
        <authorList>
            <person name="Goeker M."/>
        </authorList>
    </citation>
    <scope>NUCLEOTIDE SEQUENCE [LARGE SCALE GENOMIC DNA]</scope>
    <source>
        <strain evidence="3">DSM 105720</strain>
    </source>
</reference>
<proteinExistence type="predicted"/>
<dbReference type="PROSITE" id="PS51257">
    <property type="entry name" value="PROKAR_LIPOPROTEIN"/>
    <property type="match status" value="1"/>
</dbReference>
<dbReference type="Gene3D" id="2.60.40.2340">
    <property type="match status" value="1"/>
</dbReference>
<evidence type="ECO:0000313" key="3">
    <source>
        <dbReference type="EMBL" id="MBB4042406.1"/>
    </source>
</evidence>
<evidence type="ECO:0000256" key="1">
    <source>
        <dbReference type="SAM" id="SignalP"/>
    </source>
</evidence>
<dbReference type="Gene3D" id="2.60.120.890">
    <property type="entry name" value="BT2081, beta-jelly-roll domain"/>
    <property type="match status" value="1"/>
</dbReference>
<dbReference type="EMBL" id="JACIER010000001">
    <property type="protein sequence ID" value="MBB4042406.1"/>
    <property type="molecule type" value="Genomic_DNA"/>
</dbReference>
<accession>A0A840CSX9</accession>
<dbReference type="RefSeq" id="WP_183207507.1">
    <property type="nucleotide sequence ID" value="NZ_JACIER010000001.1"/>
</dbReference>
<feature type="signal peptide" evidence="1">
    <location>
        <begin position="1"/>
        <end position="20"/>
    </location>
</feature>
<feature type="domain" description="Putative carbohydrate metabolism" evidence="2">
    <location>
        <begin position="128"/>
        <end position="373"/>
    </location>
</feature>
<dbReference type="InterPro" id="IPR038653">
    <property type="entry name" value="Put_CMD_sf"/>
</dbReference>
<gene>
    <name evidence="3" type="ORF">GGR06_000165</name>
</gene>
<comment type="caution">
    <text evidence="3">The sequence shown here is derived from an EMBL/GenBank/DDBJ whole genome shotgun (WGS) entry which is preliminary data.</text>
</comment>
<organism evidence="3 4">
    <name type="scientific">Bacteroides reticulotermitis</name>
    <dbReference type="NCBI Taxonomy" id="1133319"/>
    <lineage>
        <taxon>Bacteria</taxon>
        <taxon>Pseudomonadati</taxon>
        <taxon>Bacteroidota</taxon>
        <taxon>Bacteroidia</taxon>
        <taxon>Bacteroidales</taxon>
        <taxon>Bacteroidaceae</taxon>
        <taxon>Bacteroides</taxon>
    </lineage>
</organism>
<dbReference type="InterPro" id="IPR025112">
    <property type="entry name" value="PCMD"/>
</dbReference>
<name>A0A840CSX9_9BACE</name>
<keyword evidence="4" id="KW-1185">Reference proteome</keyword>